<protein>
    <recommendedName>
        <fullName evidence="3">COI1 F-box domain-containing protein</fullName>
    </recommendedName>
</protein>
<keyword evidence="2" id="KW-1185">Reference proteome</keyword>
<gene>
    <name evidence="1" type="ORF">EUTSA_v10027610mg</name>
</gene>
<dbReference type="Gramene" id="ESQ56294">
    <property type="protein sequence ID" value="ESQ56294"/>
    <property type="gene ID" value="EUTSA_v10027610mg"/>
</dbReference>
<dbReference type="Proteomes" id="UP000030689">
    <property type="component" value="Unassembled WGS sequence"/>
</dbReference>
<dbReference type="AlphaFoldDB" id="V4MI43"/>
<dbReference type="KEGG" id="eus:EUTSA_v10027610mg"/>
<accession>V4MI43</accession>
<organism evidence="1 2">
    <name type="scientific">Eutrema salsugineum</name>
    <name type="common">Saltwater cress</name>
    <name type="synonym">Sisymbrium salsugineum</name>
    <dbReference type="NCBI Taxonomy" id="72664"/>
    <lineage>
        <taxon>Eukaryota</taxon>
        <taxon>Viridiplantae</taxon>
        <taxon>Streptophyta</taxon>
        <taxon>Embryophyta</taxon>
        <taxon>Tracheophyta</taxon>
        <taxon>Spermatophyta</taxon>
        <taxon>Magnoliopsida</taxon>
        <taxon>eudicotyledons</taxon>
        <taxon>Gunneridae</taxon>
        <taxon>Pentapetalae</taxon>
        <taxon>rosids</taxon>
        <taxon>malvids</taxon>
        <taxon>Brassicales</taxon>
        <taxon>Brassicaceae</taxon>
        <taxon>Eutremeae</taxon>
        <taxon>Eutrema</taxon>
    </lineage>
</organism>
<dbReference type="STRING" id="72664.V4MI43"/>
<evidence type="ECO:0000313" key="2">
    <source>
        <dbReference type="Proteomes" id="UP000030689"/>
    </source>
</evidence>
<dbReference type="InterPro" id="IPR032675">
    <property type="entry name" value="LRR_dom_sf"/>
</dbReference>
<proteinExistence type="predicted"/>
<dbReference type="Gene3D" id="3.80.10.10">
    <property type="entry name" value="Ribonuclease Inhibitor"/>
    <property type="match status" value="1"/>
</dbReference>
<evidence type="ECO:0000313" key="1">
    <source>
        <dbReference type="EMBL" id="ESQ56294.1"/>
    </source>
</evidence>
<sequence length="75" mass="8539">MVVGDLNLDVLARARLDELEALKLDKCSGFSTDGLLSIVKLCRYLSLLKRYCLASGFLIRRCKIFCSKWVQVTIR</sequence>
<dbReference type="eggNOG" id="KOG1947">
    <property type="taxonomic scope" value="Eukaryota"/>
</dbReference>
<evidence type="ECO:0008006" key="3">
    <source>
        <dbReference type="Google" id="ProtNLM"/>
    </source>
</evidence>
<name>V4MI43_EUTSA</name>
<reference evidence="1 2" key="1">
    <citation type="journal article" date="2013" name="Front. Plant Sci.">
        <title>The Reference Genome of the Halophytic Plant Eutrema salsugineum.</title>
        <authorList>
            <person name="Yang R."/>
            <person name="Jarvis D.E."/>
            <person name="Chen H."/>
            <person name="Beilstein M.A."/>
            <person name="Grimwood J."/>
            <person name="Jenkins J."/>
            <person name="Shu S."/>
            <person name="Prochnik S."/>
            <person name="Xin M."/>
            <person name="Ma C."/>
            <person name="Schmutz J."/>
            <person name="Wing R.A."/>
            <person name="Mitchell-Olds T."/>
            <person name="Schumaker K.S."/>
            <person name="Wang X."/>
        </authorList>
    </citation>
    <scope>NUCLEOTIDE SEQUENCE [LARGE SCALE GENOMIC DNA]</scope>
</reference>
<dbReference type="EMBL" id="KI517384">
    <property type="protein sequence ID" value="ESQ56294.1"/>
    <property type="molecule type" value="Genomic_DNA"/>
</dbReference>